<keyword evidence="2" id="KW-1185">Reference proteome</keyword>
<dbReference type="Proteomes" id="UP000030671">
    <property type="component" value="Unassembled WGS sequence"/>
</dbReference>
<dbReference type="AlphaFoldDB" id="W4K905"/>
<dbReference type="KEGG" id="hir:HETIRDRAFT_316994"/>
<reference evidence="1 2" key="1">
    <citation type="journal article" date="2012" name="New Phytol.">
        <title>Insight into trade-off between wood decay and parasitism from the genome of a fungal forest pathogen.</title>
        <authorList>
            <person name="Olson A."/>
            <person name="Aerts A."/>
            <person name="Asiegbu F."/>
            <person name="Belbahri L."/>
            <person name="Bouzid O."/>
            <person name="Broberg A."/>
            <person name="Canback B."/>
            <person name="Coutinho P.M."/>
            <person name="Cullen D."/>
            <person name="Dalman K."/>
            <person name="Deflorio G."/>
            <person name="van Diepen L.T."/>
            <person name="Dunand C."/>
            <person name="Duplessis S."/>
            <person name="Durling M."/>
            <person name="Gonthier P."/>
            <person name="Grimwood J."/>
            <person name="Fossdal C.G."/>
            <person name="Hansson D."/>
            <person name="Henrissat B."/>
            <person name="Hietala A."/>
            <person name="Himmelstrand K."/>
            <person name="Hoffmeister D."/>
            <person name="Hogberg N."/>
            <person name="James T.Y."/>
            <person name="Karlsson M."/>
            <person name="Kohler A."/>
            <person name="Kues U."/>
            <person name="Lee Y.H."/>
            <person name="Lin Y.C."/>
            <person name="Lind M."/>
            <person name="Lindquist E."/>
            <person name="Lombard V."/>
            <person name="Lucas S."/>
            <person name="Lunden K."/>
            <person name="Morin E."/>
            <person name="Murat C."/>
            <person name="Park J."/>
            <person name="Raffaello T."/>
            <person name="Rouze P."/>
            <person name="Salamov A."/>
            <person name="Schmutz J."/>
            <person name="Solheim H."/>
            <person name="Stahlberg J."/>
            <person name="Velez H."/>
            <person name="de Vries R.P."/>
            <person name="Wiebenga A."/>
            <person name="Woodward S."/>
            <person name="Yakovlev I."/>
            <person name="Garbelotto M."/>
            <person name="Martin F."/>
            <person name="Grigoriev I.V."/>
            <person name="Stenlid J."/>
        </authorList>
    </citation>
    <scope>NUCLEOTIDE SEQUENCE [LARGE SCALE GENOMIC DNA]</scope>
    <source>
        <strain evidence="1 2">TC 32-1</strain>
    </source>
</reference>
<dbReference type="OrthoDB" id="4708870at2759"/>
<gene>
    <name evidence="1" type="ORF">HETIRDRAFT_316994</name>
</gene>
<dbReference type="eggNOG" id="ENOG502S1AX">
    <property type="taxonomic scope" value="Eukaryota"/>
</dbReference>
<dbReference type="EMBL" id="KI925458">
    <property type="protein sequence ID" value="ETW81566.1"/>
    <property type="molecule type" value="Genomic_DNA"/>
</dbReference>
<evidence type="ECO:0000313" key="1">
    <source>
        <dbReference type="EMBL" id="ETW81566.1"/>
    </source>
</evidence>
<accession>W4K905</accession>
<evidence type="ECO:0000313" key="2">
    <source>
        <dbReference type="Proteomes" id="UP000030671"/>
    </source>
</evidence>
<dbReference type="HOGENOM" id="CLU_032494_2_0_1"/>
<dbReference type="RefSeq" id="XP_009546198.1">
    <property type="nucleotide sequence ID" value="XM_009547903.1"/>
</dbReference>
<dbReference type="InParanoid" id="W4K905"/>
<name>W4K905_HETIT</name>
<proteinExistence type="predicted"/>
<protein>
    <submittedName>
        <fullName evidence="1">Uncharacterized protein</fullName>
    </submittedName>
</protein>
<organism evidence="1 2">
    <name type="scientific">Heterobasidion irregulare (strain TC 32-1)</name>
    <dbReference type="NCBI Taxonomy" id="747525"/>
    <lineage>
        <taxon>Eukaryota</taxon>
        <taxon>Fungi</taxon>
        <taxon>Dikarya</taxon>
        <taxon>Basidiomycota</taxon>
        <taxon>Agaricomycotina</taxon>
        <taxon>Agaricomycetes</taxon>
        <taxon>Russulales</taxon>
        <taxon>Bondarzewiaceae</taxon>
        <taxon>Heterobasidion</taxon>
        <taxon>Heterobasidion annosum species complex</taxon>
    </lineage>
</organism>
<dbReference type="GeneID" id="20670381"/>
<sequence>MGGNALTHLLPAASFPRLPHHIYAAIKAHLHDRLAPLYERVATPREAPEKLDYGDVDFIVVCPKKPDITHEDVRIALGAGASIQGRTSNFAVPLSRYTDEVMGNTQRGGQREHEEYVQVDVHVCAEVPQFERVVFFHGYGDLGMIIGCLARSVGLHLGDHGLKVSYTRRYIALQSIAGPEYALLWVQINSQDLAPTTSPAFPLSASFDRILMFLGLSLDRWSAGLSTREEAFEWVATSRFYSPVRIRERQLRAKRRVDREMYQAFIQWNEARANRDITHQEQAEPLSDVADEALVYFEKKEEFSRLVKENQRRVRLKQTWNGNVVGGWTGWYGHGVARVMEYVREKLGEDRILEMEESELRAAVMEAKEIVQREWDKNKEEARDTH</sequence>